<keyword evidence="2" id="KW-1185">Reference proteome</keyword>
<dbReference type="AlphaFoldDB" id="A0AAV4NWV9"/>
<name>A0AAV4NWV9_CAEEX</name>
<evidence type="ECO:0000313" key="2">
    <source>
        <dbReference type="Proteomes" id="UP001054945"/>
    </source>
</evidence>
<dbReference type="Proteomes" id="UP001054945">
    <property type="component" value="Unassembled WGS sequence"/>
</dbReference>
<dbReference type="EMBL" id="BPLR01003856">
    <property type="protein sequence ID" value="GIX89387.1"/>
    <property type="molecule type" value="Genomic_DNA"/>
</dbReference>
<protein>
    <submittedName>
        <fullName evidence="1">Uncharacterized protein</fullName>
    </submittedName>
</protein>
<evidence type="ECO:0000313" key="1">
    <source>
        <dbReference type="EMBL" id="GIX89387.1"/>
    </source>
</evidence>
<reference evidence="1 2" key="1">
    <citation type="submission" date="2021-06" db="EMBL/GenBank/DDBJ databases">
        <title>Caerostris extrusa draft genome.</title>
        <authorList>
            <person name="Kono N."/>
            <person name="Arakawa K."/>
        </authorList>
    </citation>
    <scope>NUCLEOTIDE SEQUENCE [LARGE SCALE GENOMIC DNA]</scope>
</reference>
<gene>
    <name evidence="1" type="ORF">CEXT_99111</name>
</gene>
<sequence>MKFGSLSSLMSSPKGCHSALTKCRCPKELNGATYCPLPSLQFFPIHFTRGFLPPPECAGHCSIAEQNEDRGDKIYRKSSLLLLFLSLWLSLWPEKTIRRSKKRSEEGLVDMK</sequence>
<organism evidence="1 2">
    <name type="scientific">Caerostris extrusa</name>
    <name type="common">Bark spider</name>
    <name type="synonym">Caerostris bankana</name>
    <dbReference type="NCBI Taxonomy" id="172846"/>
    <lineage>
        <taxon>Eukaryota</taxon>
        <taxon>Metazoa</taxon>
        <taxon>Ecdysozoa</taxon>
        <taxon>Arthropoda</taxon>
        <taxon>Chelicerata</taxon>
        <taxon>Arachnida</taxon>
        <taxon>Araneae</taxon>
        <taxon>Araneomorphae</taxon>
        <taxon>Entelegynae</taxon>
        <taxon>Araneoidea</taxon>
        <taxon>Araneidae</taxon>
        <taxon>Caerostris</taxon>
    </lineage>
</organism>
<accession>A0AAV4NWV9</accession>
<comment type="caution">
    <text evidence="1">The sequence shown here is derived from an EMBL/GenBank/DDBJ whole genome shotgun (WGS) entry which is preliminary data.</text>
</comment>
<proteinExistence type="predicted"/>